<feature type="non-terminal residue" evidence="1">
    <location>
        <position position="311"/>
    </location>
</feature>
<proteinExistence type="predicted"/>
<sequence length="311" mass="32218">PLQSAYNDFIYWTNARNSDPMKEIFDYLDTQGYTVDNGILKKVVTETKNTAPEVAPYTVSATSANAPATTATTFAPVVTYVDSAPKAPAYIAPVAPVTVTPAAPVINAPVAPDYAAIAQKAKNDAMSKANTIGGRITSKASQQEPNLPATHTFTTLPAATPDLQPAAPVVYNSQSQKVNDHSQAVANIQGGKATAAGYITPPVYTAPAPQQLPVVAPATPSVNVPTAPVVSTVVAPTPVISNATPSKQTQGGGVWDMAPEIKGDNKGQIVQVDLVQHTVAAPRPTTPIIVNPDVMGQPVSTNTIAKPIALN</sequence>
<feature type="non-terminal residue" evidence="1">
    <location>
        <position position="1"/>
    </location>
</feature>
<accession>A0ABT2HA35</accession>
<reference evidence="1" key="1">
    <citation type="submission" date="2022-08" db="EMBL/GenBank/DDBJ databases">
        <authorList>
            <person name="Deng Y."/>
            <person name="Han X.-F."/>
            <person name="Zhang Y.-Q."/>
        </authorList>
    </citation>
    <scope>NUCLEOTIDE SEQUENCE</scope>
    <source>
        <strain evidence="1">CPCC 203386</strain>
    </source>
</reference>
<comment type="caution">
    <text evidence="1">The sequence shown here is derived from an EMBL/GenBank/DDBJ whole genome shotgun (WGS) entry which is preliminary data.</text>
</comment>
<gene>
    <name evidence="1" type="ORF">N1032_24115</name>
</gene>
<protein>
    <submittedName>
        <fullName evidence="1">Uncharacterized protein</fullName>
    </submittedName>
</protein>
<keyword evidence="2" id="KW-1185">Reference proteome</keyword>
<dbReference type="Proteomes" id="UP001165586">
    <property type="component" value="Unassembled WGS sequence"/>
</dbReference>
<organism evidence="1 2">
    <name type="scientific">Herbiconiux daphne</name>
    <dbReference type="NCBI Taxonomy" id="2970914"/>
    <lineage>
        <taxon>Bacteria</taxon>
        <taxon>Bacillati</taxon>
        <taxon>Actinomycetota</taxon>
        <taxon>Actinomycetes</taxon>
        <taxon>Micrococcales</taxon>
        <taxon>Microbacteriaceae</taxon>
        <taxon>Herbiconiux</taxon>
    </lineage>
</organism>
<dbReference type="EMBL" id="JANLCJ010000202">
    <property type="protein sequence ID" value="MCS5736820.1"/>
    <property type="molecule type" value="Genomic_DNA"/>
</dbReference>
<evidence type="ECO:0000313" key="2">
    <source>
        <dbReference type="Proteomes" id="UP001165586"/>
    </source>
</evidence>
<name>A0ABT2HA35_9MICO</name>
<evidence type="ECO:0000313" key="1">
    <source>
        <dbReference type="EMBL" id="MCS5736820.1"/>
    </source>
</evidence>